<name>A0A4P9VVF0_9FUNG</name>
<feature type="region of interest" description="Disordered" evidence="1">
    <location>
        <begin position="62"/>
        <end position="81"/>
    </location>
</feature>
<evidence type="ECO:0000256" key="1">
    <source>
        <dbReference type="SAM" id="MobiDB-lite"/>
    </source>
</evidence>
<dbReference type="AlphaFoldDB" id="A0A4P9VVF0"/>
<dbReference type="Proteomes" id="UP000269721">
    <property type="component" value="Unassembled WGS sequence"/>
</dbReference>
<keyword evidence="3" id="KW-1185">Reference proteome</keyword>
<evidence type="ECO:0000313" key="3">
    <source>
        <dbReference type="Proteomes" id="UP000269721"/>
    </source>
</evidence>
<feature type="non-terminal residue" evidence="2">
    <location>
        <position position="200"/>
    </location>
</feature>
<dbReference type="EMBL" id="ML001028">
    <property type="protein sequence ID" value="RKO83619.1"/>
    <property type="molecule type" value="Genomic_DNA"/>
</dbReference>
<accession>A0A4P9VVF0</accession>
<gene>
    <name evidence="2" type="ORF">BDK51DRAFT_33342</name>
</gene>
<organism evidence="2 3">
    <name type="scientific">Blyttiomyces helicus</name>
    <dbReference type="NCBI Taxonomy" id="388810"/>
    <lineage>
        <taxon>Eukaryota</taxon>
        <taxon>Fungi</taxon>
        <taxon>Fungi incertae sedis</taxon>
        <taxon>Chytridiomycota</taxon>
        <taxon>Chytridiomycota incertae sedis</taxon>
        <taxon>Chytridiomycetes</taxon>
        <taxon>Chytridiomycetes incertae sedis</taxon>
        <taxon>Blyttiomyces</taxon>
    </lineage>
</organism>
<proteinExistence type="predicted"/>
<reference evidence="3" key="1">
    <citation type="journal article" date="2018" name="Nat. Microbiol.">
        <title>Leveraging single-cell genomics to expand the fungal tree of life.</title>
        <authorList>
            <person name="Ahrendt S.R."/>
            <person name="Quandt C.A."/>
            <person name="Ciobanu D."/>
            <person name="Clum A."/>
            <person name="Salamov A."/>
            <person name="Andreopoulos B."/>
            <person name="Cheng J.F."/>
            <person name="Woyke T."/>
            <person name="Pelin A."/>
            <person name="Henrissat B."/>
            <person name="Reynolds N.K."/>
            <person name="Benny G.L."/>
            <person name="Smith M.E."/>
            <person name="James T.Y."/>
            <person name="Grigoriev I.V."/>
        </authorList>
    </citation>
    <scope>NUCLEOTIDE SEQUENCE [LARGE SCALE GENOMIC DNA]</scope>
</reference>
<sequence length="200" mass="23263">MRANAVILATLAAAANKSFPTCQNYGYEDGQSCIAEEGNYGTDKPKYGYDVPKTYDSYKPAPATYDTYRPAPPTTYDTYKSHDAPKSYDSYGMLISSYDNKYDNKYDDTYDCKKHDDYKYQKHDEDHKYGSKSYLVPAAGNTGYDNKYDNKYDDKYDDKYDYKKHDNYKYQKDDGYKYERHDGDNKYDNKKYGYLIAAPG</sequence>
<protein>
    <submittedName>
        <fullName evidence="2">Uncharacterized protein</fullName>
    </submittedName>
</protein>
<evidence type="ECO:0000313" key="2">
    <source>
        <dbReference type="EMBL" id="RKO83619.1"/>
    </source>
</evidence>